<comment type="caution">
    <text evidence="2">The sequence shown here is derived from an EMBL/GenBank/DDBJ whole genome shotgun (WGS) entry which is preliminary data.</text>
</comment>
<evidence type="ECO:0000256" key="1">
    <source>
        <dbReference type="SAM" id="Phobius"/>
    </source>
</evidence>
<keyword evidence="3" id="KW-1185">Reference proteome</keyword>
<evidence type="ECO:0000313" key="2">
    <source>
        <dbReference type="EMBL" id="TKB49009.1"/>
    </source>
</evidence>
<keyword evidence="1" id="KW-0472">Membrane</keyword>
<organism evidence="2 3">
    <name type="scientific">Ferrimonas sediminicola</name>
    <dbReference type="NCBI Taxonomy" id="2569538"/>
    <lineage>
        <taxon>Bacteria</taxon>
        <taxon>Pseudomonadati</taxon>
        <taxon>Pseudomonadota</taxon>
        <taxon>Gammaproteobacteria</taxon>
        <taxon>Alteromonadales</taxon>
        <taxon>Ferrimonadaceae</taxon>
        <taxon>Ferrimonas</taxon>
    </lineage>
</organism>
<accession>A0A4U1BD57</accession>
<protein>
    <submittedName>
        <fullName evidence="2">Uncharacterized protein</fullName>
    </submittedName>
</protein>
<keyword evidence="1" id="KW-1133">Transmembrane helix</keyword>
<dbReference type="Proteomes" id="UP000305674">
    <property type="component" value="Unassembled WGS sequence"/>
</dbReference>
<dbReference type="OrthoDB" id="6400841at2"/>
<dbReference type="EMBL" id="SWCI01000005">
    <property type="protein sequence ID" value="TKB49009.1"/>
    <property type="molecule type" value="Genomic_DNA"/>
</dbReference>
<evidence type="ECO:0000313" key="3">
    <source>
        <dbReference type="Proteomes" id="UP000305674"/>
    </source>
</evidence>
<reference evidence="2 3" key="1">
    <citation type="submission" date="2019-04" db="EMBL/GenBank/DDBJ databases">
        <authorList>
            <person name="Hwang J.C."/>
        </authorList>
    </citation>
    <scope>NUCLEOTIDE SEQUENCE [LARGE SCALE GENOMIC DNA]</scope>
    <source>
        <strain evidence="2 3">IMCC35001</strain>
    </source>
</reference>
<sequence length="124" mass="13348">MIDLLIFATLVLLVAMVPVYGTAVLIRSPTPGPLLGGLTVCISLALLELSLDRISAPWGWLAGGLFGAVAFSLLFGTRTWRGVILATVLCLTYQWGTGEYLNGLSLTTTLQQQLNLARSEVWPE</sequence>
<gene>
    <name evidence="2" type="ORF">FCL40_10235</name>
</gene>
<keyword evidence="1" id="KW-0812">Transmembrane</keyword>
<proteinExistence type="predicted"/>
<feature type="transmembrane region" description="Helical" evidence="1">
    <location>
        <begin position="58"/>
        <end position="75"/>
    </location>
</feature>
<dbReference type="RefSeq" id="WP_136853201.1">
    <property type="nucleotide sequence ID" value="NZ_SWCI01000005.1"/>
</dbReference>
<dbReference type="AlphaFoldDB" id="A0A4U1BD57"/>
<name>A0A4U1BD57_9GAMM</name>